<reference evidence="2 3" key="1">
    <citation type="submission" date="2019-08" db="EMBL/GenBank/DDBJ databases">
        <title>In-depth cultivation of the pig gut microbiome towards novel bacterial diversity and tailored functional studies.</title>
        <authorList>
            <person name="Wylensek D."/>
            <person name="Hitch T.C.A."/>
            <person name="Clavel T."/>
        </authorList>
    </citation>
    <scope>NUCLEOTIDE SEQUENCE [LARGE SCALE GENOMIC DNA]</scope>
    <source>
        <strain evidence="2 3">LKV-178-WT-2C</strain>
    </source>
</reference>
<organism evidence="2 3">
    <name type="scientific">Segatella copri</name>
    <dbReference type="NCBI Taxonomy" id="165179"/>
    <lineage>
        <taxon>Bacteria</taxon>
        <taxon>Pseudomonadati</taxon>
        <taxon>Bacteroidota</taxon>
        <taxon>Bacteroidia</taxon>
        <taxon>Bacteroidales</taxon>
        <taxon>Prevotellaceae</taxon>
        <taxon>Segatella</taxon>
    </lineage>
</organism>
<feature type="coiled-coil region" evidence="1">
    <location>
        <begin position="70"/>
        <end position="97"/>
    </location>
</feature>
<sequence>MEMIEIIASMITALGGWEALRYLLNRKTNHRKEEAEADNVEFTVLRETTDFLQSQLKAKEERFAEQTDLVRKQNLEILDLTKKKAELEMDLQKYKCVIKGCANRDPQNGY</sequence>
<protein>
    <submittedName>
        <fullName evidence="2">Uncharacterized protein</fullName>
    </submittedName>
</protein>
<name>A0A6I2U148_9BACT</name>
<keyword evidence="1" id="KW-0175">Coiled coil</keyword>
<dbReference type="EMBL" id="VUNF01000015">
    <property type="protein sequence ID" value="MST77750.1"/>
    <property type="molecule type" value="Genomic_DNA"/>
</dbReference>
<comment type="caution">
    <text evidence="2">The sequence shown here is derived from an EMBL/GenBank/DDBJ whole genome shotgun (WGS) entry which is preliminary data.</text>
</comment>
<dbReference type="Proteomes" id="UP000450161">
    <property type="component" value="Unassembled WGS sequence"/>
</dbReference>
<evidence type="ECO:0000313" key="3">
    <source>
        <dbReference type="Proteomes" id="UP000450161"/>
    </source>
</evidence>
<evidence type="ECO:0000313" key="2">
    <source>
        <dbReference type="EMBL" id="MST77750.1"/>
    </source>
</evidence>
<gene>
    <name evidence="2" type="ORF">FYJ72_08665</name>
</gene>
<evidence type="ECO:0000256" key="1">
    <source>
        <dbReference type="SAM" id="Coils"/>
    </source>
</evidence>
<dbReference type="AlphaFoldDB" id="A0A6I2U148"/>
<proteinExistence type="predicted"/>
<accession>A0A6I2U148</accession>
<dbReference type="RefSeq" id="WP_154481156.1">
    <property type="nucleotide sequence ID" value="NZ_VUNF01000015.1"/>
</dbReference>